<protein>
    <submittedName>
        <fullName evidence="2">DUF6521 family protein</fullName>
    </submittedName>
</protein>
<name>A0ABY6C4D2_9ACTN</name>
<keyword evidence="1" id="KW-0732">Signal</keyword>
<evidence type="ECO:0000313" key="2">
    <source>
        <dbReference type="EMBL" id="UXI82843.1"/>
    </source>
</evidence>
<evidence type="ECO:0000256" key="1">
    <source>
        <dbReference type="SAM" id="SignalP"/>
    </source>
</evidence>
<dbReference type="Pfam" id="PF20131">
    <property type="entry name" value="MC3"/>
    <property type="match status" value="1"/>
</dbReference>
<dbReference type="Proteomes" id="UP001064390">
    <property type="component" value="Chromosome"/>
</dbReference>
<evidence type="ECO:0000313" key="3">
    <source>
        <dbReference type="Proteomes" id="UP001064390"/>
    </source>
</evidence>
<gene>
    <name evidence="2" type="ORF">N6Q81_34710</name>
</gene>
<keyword evidence="3" id="KW-1185">Reference proteome</keyword>
<feature type="chain" id="PRO_5046447354" evidence="1">
    <location>
        <begin position="28"/>
        <end position="161"/>
    </location>
</feature>
<dbReference type="InterPro" id="IPR045390">
    <property type="entry name" value="ABC-3C_MC3"/>
</dbReference>
<feature type="signal peptide" evidence="1">
    <location>
        <begin position="1"/>
        <end position="27"/>
    </location>
</feature>
<proteinExistence type="predicted"/>
<accession>A0ABY6C4D2</accession>
<sequence>MTAWSDRSPISAVMLNPALMAAVLANAAQGHEKETGQPMPWVLGFVAAPMVLHQPTRNALPASTRTHLGAWIGKNPVLRAGFPARAQTLAEPVKEGTRFGLAHHTLTLEPDGCLRATYRRPRGFKTPEELDQMLRKANLVGRWLAKSDSPATVFAVLGVTP</sequence>
<dbReference type="EMBL" id="CP104697">
    <property type="protein sequence ID" value="UXI82843.1"/>
    <property type="molecule type" value="Genomic_DNA"/>
</dbReference>
<dbReference type="RefSeq" id="WP_221889266.1">
    <property type="nucleotide sequence ID" value="NZ_CP104697.1"/>
</dbReference>
<reference evidence="2" key="1">
    <citation type="submission" date="2022-09" db="EMBL/GenBank/DDBJ databases">
        <title>Streptomyces vinaceusdrappus strain AC-40.</title>
        <authorList>
            <person name="Sedeek A.M."/>
            <person name="Salah I."/>
            <person name="Kamel H.L."/>
            <person name="Soltan M.A."/>
            <person name="Elsayed T.R."/>
        </authorList>
    </citation>
    <scope>NUCLEOTIDE SEQUENCE</scope>
    <source>
        <strain evidence="2">AC-40</strain>
    </source>
</reference>
<organism evidence="2 3">
    <name type="scientific">Streptomyces vinaceusdrappus</name>
    <dbReference type="NCBI Taxonomy" id="67376"/>
    <lineage>
        <taxon>Bacteria</taxon>
        <taxon>Bacillati</taxon>
        <taxon>Actinomycetota</taxon>
        <taxon>Actinomycetes</taxon>
        <taxon>Kitasatosporales</taxon>
        <taxon>Streptomycetaceae</taxon>
        <taxon>Streptomyces</taxon>
        <taxon>Streptomyces rochei group</taxon>
    </lineage>
</organism>